<gene>
    <name evidence="1" type="ORF">AT274_01580</name>
</gene>
<evidence type="ECO:0000313" key="2">
    <source>
        <dbReference type="Proteomes" id="UP000075591"/>
    </source>
</evidence>
<organism evidence="1 2">
    <name type="scientific">Bacillus cereus</name>
    <dbReference type="NCBI Taxonomy" id="1396"/>
    <lineage>
        <taxon>Bacteria</taxon>
        <taxon>Bacillati</taxon>
        <taxon>Bacillota</taxon>
        <taxon>Bacilli</taxon>
        <taxon>Bacillales</taxon>
        <taxon>Bacillaceae</taxon>
        <taxon>Bacillus</taxon>
        <taxon>Bacillus cereus group</taxon>
    </lineage>
</organism>
<dbReference type="Gene3D" id="1.25.40.10">
    <property type="entry name" value="Tetratricopeptide repeat domain"/>
    <property type="match status" value="1"/>
</dbReference>
<dbReference type="Proteomes" id="UP000075591">
    <property type="component" value="Unassembled WGS sequence"/>
</dbReference>
<dbReference type="GO" id="GO:0016301">
    <property type="term" value="F:kinase activity"/>
    <property type="evidence" value="ECO:0007669"/>
    <property type="project" value="UniProtKB-KW"/>
</dbReference>
<comment type="caution">
    <text evidence="1">The sequence shown here is derived from an EMBL/GenBank/DDBJ whole genome shotgun (WGS) entry which is preliminary data.</text>
</comment>
<name>A0A150AYZ1_BACCE</name>
<sequence>MSTGVFVYEVVMQQLNDFYQLMLSQQLIKASELKKEIDEKIEQIKDAKEEEKQHQNLLLYYSLLDFKYRMLTDRVSIRKDSFDIMNDSINETTDTLIAYYYHSFKAEHALMFSIYNEARRQYEEAESLLGHISDELEHAEFYQKYAVLHHHISQMLTSIEYTNKAKTIFEKHAGYEVKVASCENTLGTACIFLKQFEKAEEHLNRSIDLLKKHNADKLILVVRHNLGLLYATQNLSTLAIRHLSEVTEKIPTHFKALFLQAREHYKLKETATAGELIAKGLKVCQEVGNEEYMYHFSILRSLNDDESVELLEEEVKKGITYFKDQDLWDYVEEYSEVLAVRFRKLKNHEKVSDYFDVCYEAKQKLLSKGALK</sequence>
<dbReference type="RefSeq" id="WP_061114695.1">
    <property type="nucleotide sequence ID" value="NZ_AP022949.1"/>
</dbReference>
<dbReference type="InterPro" id="IPR019734">
    <property type="entry name" value="TPR_rpt"/>
</dbReference>
<dbReference type="SUPFAM" id="SSF48452">
    <property type="entry name" value="TPR-like"/>
    <property type="match status" value="1"/>
</dbReference>
<accession>A0A150AYZ1</accession>
<dbReference type="EMBL" id="LOMT01000123">
    <property type="protein sequence ID" value="KXX90075.1"/>
    <property type="molecule type" value="Genomic_DNA"/>
</dbReference>
<keyword evidence="1" id="KW-0808">Transferase</keyword>
<reference evidence="1 2" key="1">
    <citation type="submission" date="2015-12" db="EMBL/GenBank/DDBJ databases">
        <title>Bacillus cereus Group isolate.</title>
        <authorList>
            <person name="Kovac J."/>
        </authorList>
    </citation>
    <scope>NUCLEOTIDE SEQUENCE [LARGE SCALE GENOMIC DNA]</scope>
    <source>
        <strain evidence="1 2">FSL W8-0275</strain>
    </source>
</reference>
<dbReference type="AlphaFoldDB" id="A0A150AYZ1"/>
<dbReference type="SMART" id="SM00028">
    <property type="entry name" value="TPR"/>
    <property type="match status" value="3"/>
</dbReference>
<dbReference type="InterPro" id="IPR011990">
    <property type="entry name" value="TPR-like_helical_dom_sf"/>
</dbReference>
<keyword evidence="1" id="KW-0418">Kinase</keyword>
<dbReference type="Pfam" id="PF18801">
    <property type="entry name" value="RapH_N"/>
    <property type="match status" value="1"/>
</dbReference>
<proteinExistence type="predicted"/>
<evidence type="ECO:0000313" key="1">
    <source>
        <dbReference type="EMBL" id="KXX90075.1"/>
    </source>
</evidence>
<protein>
    <submittedName>
        <fullName evidence="1">Histidine kinase</fullName>
    </submittedName>
</protein>